<gene>
    <name evidence="1" type="ORF">Tci_925023</name>
</gene>
<dbReference type="AlphaFoldDB" id="A0A699X8M0"/>
<comment type="caution">
    <text evidence="1">The sequence shown here is derived from an EMBL/GenBank/DDBJ whole genome shotgun (WGS) entry which is preliminary data.</text>
</comment>
<reference evidence="1" key="1">
    <citation type="journal article" date="2019" name="Sci. Rep.">
        <title>Draft genome of Tanacetum cinerariifolium, the natural source of mosquito coil.</title>
        <authorList>
            <person name="Yamashiro T."/>
            <person name="Shiraishi A."/>
            <person name="Satake H."/>
            <person name="Nakayama K."/>
        </authorList>
    </citation>
    <scope>NUCLEOTIDE SEQUENCE</scope>
</reference>
<dbReference type="EMBL" id="BKCJ011789671">
    <property type="protein sequence ID" value="GFD53054.1"/>
    <property type="molecule type" value="Genomic_DNA"/>
</dbReference>
<organism evidence="1">
    <name type="scientific">Tanacetum cinerariifolium</name>
    <name type="common">Dalmatian daisy</name>
    <name type="synonym">Chrysanthemum cinerariifolium</name>
    <dbReference type="NCBI Taxonomy" id="118510"/>
    <lineage>
        <taxon>Eukaryota</taxon>
        <taxon>Viridiplantae</taxon>
        <taxon>Streptophyta</taxon>
        <taxon>Embryophyta</taxon>
        <taxon>Tracheophyta</taxon>
        <taxon>Spermatophyta</taxon>
        <taxon>Magnoliopsida</taxon>
        <taxon>eudicotyledons</taxon>
        <taxon>Gunneridae</taxon>
        <taxon>Pentapetalae</taxon>
        <taxon>asterids</taxon>
        <taxon>campanulids</taxon>
        <taxon>Asterales</taxon>
        <taxon>Asteraceae</taxon>
        <taxon>Asteroideae</taxon>
        <taxon>Anthemideae</taxon>
        <taxon>Anthemidinae</taxon>
        <taxon>Tanacetum</taxon>
    </lineage>
</organism>
<proteinExistence type="predicted"/>
<accession>A0A699X8M0</accession>
<protein>
    <submittedName>
        <fullName evidence="1">Uncharacterized protein</fullName>
    </submittedName>
</protein>
<name>A0A699X8M0_TANCI</name>
<sequence>EVIVNGDALASIASVSGSAEIAIPPKTTAEKIARR</sequence>
<evidence type="ECO:0000313" key="1">
    <source>
        <dbReference type="EMBL" id="GFD53054.1"/>
    </source>
</evidence>
<feature type="non-terminal residue" evidence="1">
    <location>
        <position position="35"/>
    </location>
</feature>
<feature type="non-terminal residue" evidence="1">
    <location>
        <position position="1"/>
    </location>
</feature>